<dbReference type="InterPro" id="IPR001633">
    <property type="entry name" value="EAL_dom"/>
</dbReference>
<reference evidence="3" key="1">
    <citation type="journal article" date="2019" name="Int. J. Syst. Evol. Microbiol.">
        <title>The Global Catalogue of Microorganisms (GCM) 10K type strain sequencing project: providing services to taxonomists for standard genome sequencing and annotation.</title>
        <authorList>
            <consortium name="The Broad Institute Genomics Platform"/>
            <consortium name="The Broad Institute Genome Sequencing Center for Infectious Disease"/>
            <person name="Wu L."/>
            <person name="Ma J."/>
        </authorList>
    </citation>
    <scope>NUCLEOTIDE SEQUENCE [LARGE SCALE GENOMIC DNA]</scope>
    <source>
        <strain evidence="3">NBRC 103166</strain>
    </source>
</reference>
<evidence type="ECO:0000313" key="3">
    <source>
        <dbReference type="Proteomes" id="UP001157353"/>
    </source>
</evidence>
<dbReference type="Gene3D" id="3.20.20.450">
    <property type="entry name" value="EAL domain"/>
    <property type="match status" value="1"/>
</dbReference>
<protein>
    <recommendedName>
        <fullName evidence="1">EAL domain-containing protein</fullName>
    </recommendedName>
</protein>
<dbReference type="PANTHER" id="PTHR33121">
    <property type="entry name" value="CYCLIC DI-GMP PHOSPHODIESTERASE PDEF"/>
    <property type="match status" value="1"/>
</dbReference>
<evidence type="ECO:0000313" key="2">
    <source>
        <dbReference type="EMBL" id="GLS89468.1"/>
    </source>
</evidence>
<accession>A0ABQ6DWV1</accession>
<dbReference type="PROSITE" id="PS50883">
    <property type="entry name" value="EAL"/>
    <property type="match status" value="1"/>
</dbReference>
<dbReference type="InterPro" id="IPR050706">
    <property type="entry name" value="Cyclic-di-GMP_PDE-like"/>
</dbReference>
<feature type="domain" description="EAL" evidence="1">
    <location>
        <begin position="1"/>
        <end position="54"/>
    </location>
</feature>
<proteinExistence type="predicted"/>
<name>A0ABQ6DWV1_9GAMM</name>
<dbReference type="InterPro" id="IPR035919">
    <property type="entry name" value="EAL_sf"/>
</dbReference>
<comment type="caution">
    <text evidence="2">The sequence shown here is derived from an EMBL/GenBank/DDBJ whole genome shotgun (WGS) entry which is preliminary data.</text>
</comment>
<dbReference type="Proteomes" id="UP001157353">
    <property type="component" value="Unassembled WGS sequence"/>
</dbReference>
<dbReference type="PANTHER" id="PTHR33121:SF70">
    <property type="entry name" value="SIGNALING PROTEIN YKOW"/>
    <property type="match status" value="1"/>
</dbReference>
<keyword evidence="3" id="KW-1185">Reference proteome</keyword>
<dbReference type="EMBL" id="BSPQ01000001">
    <property type="protein sequence ID" value="GLS89468.1"/>
    <property type="molecule type" value="Genomic_DNA"/>
</dbReference>
<gene>
    <name evidence="2" type="ORF">GCM10007916_05350</name>
</gene>
<sequence>MPAKNLHLSVIVEGVETAEQVKFLIENGCYHVQGYYYGKPMLAKDMSSYLNAEHHKY</sequence>
<dbReference type="SUPFAM" id="SSF141868">
    <property type="entry name" value="EAL domain-like"/>
    <property type="match status" value="1"/>
</dbReference>
<dbReference type="Pfam" id="PF00563">
    <property type="entry name" value="EAL"/>
    <property type="match status" value="1"/>
</dbReference>
<evidence type="ECO:0000259" key="1">
    <source>
        <dbReference type="PROSITE" id="PS50883"/>
    </source>
</evidence>
<organism evidence="2 3">
    <name type="scientific">Psychromonas marina</name>
    <dbReference type="NCBI Taxonomy" id="88364"/>
    <lineage>
        <taxon>Bacteria</taxon>
        <taxon>Pseudomonadati</taxon>
        <taxon>Pseudomonadota</taxon>
        <taxon>Gammaproteobacteria</taxon>
        <taxon>Alteromonadales</taxon>
        <taxon>Psychromonadaceae</taxon>
        <taxon>Psychromonas</taxon>
    </lineage>
</organism>